<evidence type="ECO:0000256" key="1">
    <source>
        <dbReference type="SAM" id="MobiDB-lite"/>
    </source>
</evidence>
<accession>A0A0A8XR53</accession>
<feature type="region of interest" description="Disordered" evidence="1">
    <location>
        <begin position="1"/>
        <end position="67"/>
    </location>
</feature>
<dbReference type="EMBL" id="GBRH01282657">
    <property type="protein sequence ID" value="JAD15238.1"/>
    <property type="molecule type" value="Transcribed_RNA"/>
</dbReference>
<proteinExistence type="predicted"/>
<feature type="compositionally biased region" description="Basic residues" evidence="1">
    <location>
        <begin position="1"/>
        <end position="17"/>
    </location>
</feature>
<evidence type="ECO:0000313" key="2">
    <source>
        <dbReference type="EMBL" id="JAD15238.1"/>
    </source>
</evidence>
<dbReference type="AlphaFoldDB" id="A0A0A8XR53"/>
<organism evidence="2">
    <name type="scientific">Arundo donax</name>
    <name type="common">Giant reed</name>
    <name type="synonym">Donax arundinaceus</name>
    <dbReference type="NCBI Taxonomy" id="35708"/>
    <lineage>
        <taxon>Eukaryota</taxon>
        <taxon>Viridiplantae</taxon>
        <taxon>Streptophyta</taxon>
        <taxon>Embryophyta</taxon>
        <taxon>Tracheophyta</taxon>
        <taxon>Spermatophyta</taxon>
        <taxon>Magnoliopsida</taxon>
        <taxon>Liliopsida</taxon>
        <taxon>Poales</taxon>
        <taxon>Poaceae</taxon>
        <taxon>PACMAD clade</taxon>
        <taxon>Arundinoideae</taxon>
        <taxon>Arundineae</taxon>
        <taxon>Arundo</taxon>
    </lineage>
</organism>
<reference evidence="2" key="2">
    <citation type="journal article" date="2015" name="Data Brief">
        <title>Shoot transcriptome of the giant reed, Arundo donax.</title>
        <authorList>
            <person name="Barrero R.A."/>
            <person name="Guerrero F.D."/>
            <person name="Moolhuijzen P."/>
            <person name="Goolsby J.A."/>
            <person name="Tidwell J."/>
            <person name="Bellgard S.E."/>
            <person name="Bellgard M.I."/>
        </authorList>
    </citation>
    <scope>NUCLEOTIDE SEQUENCE</scope>
    <source>
        <tissue evidence="2">Shoot tissue taken approximately 20 cm above the soil surface</tissue>
    </source>
</reference>
<sequence length="67" mass="7814">MLGGRRRRRRPLRRRQAHGGQVREERHGGRARLRPGVRPGYPVPRHAPSPGISDRHRRNHLVCVQCK</sequence>
<name>A0A0A8XR53_ARUDO</name>
<reference evidence="2" key="1">
    <citation type="submission" date="2014-09" db="EMBL/GenBank/DDBJ databases">
        <authorList>
            <person name="Magalhaes I.L.F."/>
            <person name="Oliveira U."/>
            <person name="Santos F.R."/>
            <person name="Vidigal T.H.D.A."/>
            <person name="Brescovit A.D."/>
            <person name="Santos A.J."/>
        </authorList>
    </citation>
    <scope>NUCLEOTIDE SEQUENCE</scope>
    <source>
        <tissue evidence="2">Shoot tissue taken approximately 20 cm above the soil surface</tissue>
    </source>
</reference>
<protein>
    <submittedName>
        <fullName evidence="2">Uncharacterized protein</fullName>
    </submittedName>
</protein>